<evidence type="ECO:0000256" key="6">
    <source>
        <dbReference type="ARBA" id="ARBA00022723"/>
    </source>
</evidence>
<evidence type="ECO:0000256" key="9">
    <source>
        <dbReference type="ARBA" id="ARBA00022842"/>
    </source>
</evidence>
<dbReference type="Proteomes" id="UP000294360">
    <property type="component" value="Chromosome"/>
</dbReference>
<sequence length="523" mass="57480">MGAEAELATRPETVWLRRLTDEAATQALAVDIAELVGAGDLITLSGDLGAGKTTFARALIRRLTGEPNLEVPSPTFLLMQIYDGGPAPIVHADFYRIERPDDLVELGWDEATDGALVLVEWPDRGGRHLGPDRLDIKFTLDPASGEGGGPAGSRTATVTGFGAFAARLARAKAVQDILEPTSWRDAQRHFMQGDASTRSFERLVKDDGSSAVLMIAPQRPDGPPIRYGKPYSAIARLAEDIRPFIAVDKGLRSHGFSAPEIYAFDLSTGVILMEDLGSEPIVNDAGVDIERYASAASALARLHATALPDVLPIGDDETYRIPTYDLDALSIEVELLLDWYAPHCARAQLSSGAKATFVNLWRRTLTEGLTTDSTWTLRDYHSPNLIWLPRREGVAQVGMVDFQDCVLGHPAYDVVSLLQDARVDVPDVAELKLLSHYARLRREADAGFDMGDFARAYAILGAQRATKILGIFTRLNVRDHKPHYLAHIPRVEKYLAKDMNHPVLAELKIWYETNLPRIFEIAA</sequence>
<dbReference type="SUPFAM" id="SSF56112">
    <property type="entry name" value="Protein kinase-like (PK-like)"/>
    <property type="match status" value="1"/>
</dbReference>
<evidence type="ECO:0000313" key="13">
    <source>
        <dbReference type="Proteomes" id="UP000294360"/>
    </source>
</evidence>
<keyword evidence="4" id="KW-0963">Cytoplasm</keyword>
<dbReference type="Pfam" id="PF02367">
    <property type="entry name" value="TsaE"/>
    <property type="match status" value="1"/>
</dbReference>
<comment type="subcellular location">
    <subcellularLocation>
        <location evidence="1">Cytoplasm</location>
    </subcellularLocation>
</comment>
<dbReference type="EMBL" id="LR536450">
    <property type="protein sequence ID" value="VFU08274.1"/>
    <property type="molecule type" value="Genomic_DNA"/>
</dbReference>
<keyword evidence="6" id="KW-0479">Metal-binding</keyword>
<evidence type="ECO:0000256" key="5">
    <source>
        <dbReference type="ARBA" id="ARBA00022694"/>
    </source>
</evidence>
<keyword evidence="9" id="KW-0460">Magnesium</keyword>
<proteinExistence type="inferred from homology"/>
<reference evidence="12 13" key="1">
    <citation type="submission" date="2019-03" db="EMBL/GenBank/DDBJ databases">
        <authorList>
            <person name="Kox A.R. M."/>
        </authorList>
    </citation>
    <scope>NUCLEOTIDE SEQUENCE [LARGE SCALE GENOMIC DNA]</scope>
    <source>
        <strain evidence="12">MTUNDRAET4 annotated genome</strain>
    </source>
</reference>
<protein>
    <recommendedName>
        <fullName evidence="3">tRNA threonylcarbamoyladenosine biosynthesis protein TsaE</fullName>
    </recommendedName>
    <alternativeName>
        <fullName evidence="10">t(6)A37 threonylcarbamoyladenosine biosynthesis protein TsaE</fullName>
    </alternativeName>
</protein>
<dbReference type="AlphaFoldDB" id="A0A4U8Z0L1"/>
<evidence type="ECO:0000256" key="4">
    <source>
        <dbReference type="ARBA" id="ARBA00022490"/>
    </source>
</evidence>
<keyword evidence="5" id="KW-0819">tRNA processing</keyword>
<dbReference type="InterPro" id="IPR027417">
    <property type="entry name" value="P-loop_NTPase"/>
</dbReference>
<dbReference type="Gene3D" id="3.90.1200.10">
    <property type="match status" value="1"/>
</dbReference>
<dbReference type="Pfam" id="PF01636">
    <property type="entry name" value="APH"/>
    <property type="match status" value="1"/>
</dbReference>
<dbReference type="InterPro" id="IPR002575">
    <property type="entry name" value="Aminoglycoside_PTrfase"/>
</dbReference>
<dbReference type="NCBIfam" id="TIGR00150">
    <property type="entry name" value="T6A_YjeE"/>
    <property type="match status" value="1"/>
</dbReference>
<evidence type="ECO:0000256" key="1">
    <source>
        <dbReference type="ARBA" id="ARBA00004496"/>
    </source>
</evidence>
<evidence type="ECO:0000313" key="12">
    <source>
        <dbReference type="EMBL" id="VFU08274.1"/>
    </source>
</evidence>
<dbReference type="PANTHER" id="PTHR33540">
    <property type="entry name" value="TRNA THREONYLCARBAMOYLADENOSINE BIOSYNTHESIS PROTEIN TSAE"/>
    <property type="match status" value="1"/>
</dbReference>
<dbReference type="GO" id="GO:0016740">
    <property type="term" value="F:transferase activity"/>
    <property type="evidence" value="ECO:0007669"/>
    <property type="project" value="UniProtKB-KW"/>
</dbReference>
<accession>A0A4U8Z0L1</accession>
<dbReference type="InterPro" id="IPR011009">
    <property type="entry name" value="Kinase-like_dom_sf"/>
</dbReference>
<organism evidence="12 13">
    <name type="scientific">Methylocella tundrae</name>
    <dbReference type="NCBI Taxonomy" id="227605"/>
    <lineage>
        <taxon>Bacteria</taxon>
        <taxon>Pseudomonadati</taxon>
        <taxon>Pseudomonadota</taxon>
        <taxon>Alphaproteobacteria</taxon>
        <taxon>Hyphomicrobiales</taxon>
        <taxon>Beijerinckiaceae</taxon>
        <taxon>Methylocella</taxon>
    </lineage>
</organism>
<keyword evidence="12" id="KW-0808">Transferase</keyword>
<keyword evidence="7" id="KW-0547">Nucleotide-binding</keyword>
<evidence type="ECO:0000256" key="10">
    <source>
        <dbReference type="ARBA" id="ARBA00032441"/>
    </source>
</evidence>
<evidence type="ECO:0000256" key="7">
    <source>
        <dbReference type="ARBA" id="ARBA00022741"/>
    </source>
</evidence>
<feature type="domain" description="Aminoglycoside phosphotransferase" evidence="11">
    <location>
        <begin position="193"/>
        <end position="431"/>
    </location>
</feature>
<evidence type="ECO:0000256" key="3">
    <source>
        <dbReference type="ARBA" id="ARBA00019010"/>
    </source>
</evidence>
<comment type="similarity">
    <text evidence="2">Belongs to the TsaE family.</text>
</comment>
<evidence type="ECO:0000256" key="2">
    <source>
        <dbReference type="ARBA" id="ARBA00007599"/>
    </source>
</evidence>
<gene>
    <name evidence="12" type="ORF">MTUNDRAET4_1381</name>
</gene>
<dbReference type="GO" id="GO:0002949">
    <property type="term" value="P:tRNA threonylcarbamoyladenosine modification"/>
    <property type="evidence" value="ECO:0007669"/>
    <property type="project" value="InterPro"/>
</dbReference>
<dbReference type="GO" id="GO:0005737">
    <property type="term" value="C:cytoplasm"/>
    <property type="evidence" value="ECO:0007669"/>
    <property type="project" value="UniProtKB-SubCell"/>
</dbReference>
<keyword evidence="8" id="KW-0067">ATP-binding</keyword>
<dbReference type="OrthoDB" id="9809275at2"/>
<dbReference type="RefSeq" id="WP_134488212.1">
    <property type="nucleotide sequence ID" value="NZ_CP139089.1"/>
</dbReference>
<dbReference type="PANTHER" id="PTHR33540:SF2">
    <property type="entry name" value="TRNA THREONYLCARBAMOYLADENOSINE BIOSYNTHESIS PROTEIN TSAE"/>
    <property type="match status" value="1"/>
</dbReference>
<dbReference type="GO" id="GO:0046872">
    <property type="term" value="F:metal ion binding"/>
    <property type="evidence" value="ECO:0007669"/>
    <property type="project" value="UniProtKB-KW"/>
</dbReference>
<evidence type="ECO:0000256" key="8">
    <source>
        <dbReference type="ARBA" id="ARBA00022840"/>
    </source>
</evidence>
<dbReference type="GO" id="GO:0005524">
    <property type="term" value="F:ATP binding"/>
    <property type="evidence" value="ECO:0007669"/>
    <property type="project" value="UniProtKB-KW"/>
</dbReference>
<dbReference type="Gene3D" id="3.40.50.300">
    <property type="entry name" value="P-loop containing nucleotide triphosphate hydrolases"/>
    <property type="match status" value="1"/>
</dbReference>
<dbReference type="SUPFAM" id="SSF52540">
    <property type="entry name" value="P-loop containing nucleoside triphosphate hydrolases"/>
    <property type="match status" value="1"/>
</dbReference>
<dbReference type="KEGG" id="mtun:MTUNDRAET4_1381"/>
<dbReference type="Gene3D" id="3.30.200.20">
    <property type="entry name" value="Phosphorylase Kinase, domain 1"/>
    <property type="match status" value="1"/>
</dbReference>
<evidence type="ECO:0000259" key="11">
    <source>
        <dbReference type="Pfam" id="PF01636"/>
    </source>
</evidence>
<name>A0A4U8Z0L1_METTU</name>
<dbReference type="InterPro" id="IPR003442">
    <property type="entry name" value="T6A_TsaE"/>
</dbReference>